<dbReference type="EMBL" id="JADIKI010000023">
    <property type="protein sequence ID" value="MFK2856384.1"/>
    <property type="molecule type" value="Genomic_DNA"/>
</dbReference>
<keyword evidence="1" id="KW-0328">Glycosyltransferase</keyword>
<dbReference type="PANTHER" id="PTHR30160:SF1">
    <property type="entry name" value="LIPOPOLYSACCHARIDE 1,2-N-ACETYLGLUCOSAMINETRANSFERASE-RELATED"/>
    <property type="match status" value="1"/>
</dbReference>
<comment type="caution">
    <text evidence="3">The sequence shown here is derived from an EMBL/GenBank/DDBJ whole genome shotgun (WGS) entry which is preliminary data.</text>
</comment>
<name>A0ABW8IME7_9GAMM</name>
<evidence type="ECO:0000313" key="4">
    <source>
        <dbReference type="Proteomes" id="UP001620409"/>
    </source>
</evidence>
<protein>
    <submittedName>
        <fullName evidence="3">Glycosyltransferase family 9 protein</fullName>
    </submittedName>
</protein>
<gene>
    <name evidence="3" type="ORF">ISP18_17390</name>
</gene>
<evidence type="ECO:0000256" key="1">
    <source>
        <dbReference type="ARBA" id="ARBA00022676"/>
    </source>
</evidence>
<keyword evidence="4" id="KW-1185">Reference proteome</keyword>
<dbReference type="Pfam" id="PF01075">
    <property type="entry name" value="Glyco_transf_9"/>
    <property type="match status" value="1"/>
</dbReference>
<evidence type="ECO:0000313" key="3">
    <source>
        <dbReference type="EMBL" id="MFK2856384.1"/>
    </source>
</evidence>
<dbReference type="SUPFAM" id="SSF53756">
    <property type="entry name" value="UDP-Glycosyltransferase/glycogen phosphorylase"/>
    <property type="match status" value="1"/>
</dbReference>
<evidence type="ECO:0000256" key="2">
    <source>
        <dbReference type="ARBA" id="ARBA00022679"/>
    </source>
</evidence>
<sequence length="397" mass="43727">MYAIMGVLLREFLRNVERIDDHAEHAIEAVSFSGISLSASTIHPSTPGIPRQGIHRILVCRPNHRLGNMLLMTPLIAELERLYKGAEIDIVAEGPLAADVFATCFSVKNIYCLPRRGFKHPVGFLSLIQRIRNVHYDLVIDPCMGSGFARTLARIFRGRYKLGFDEPNPSPGLTHVVPQAMVPRHMAWRPVALVRWHASPAQDESLAFPAMDIRLTDDERASGKAALRQLLTERPSARVGCTIGIFADATGQKRYPLEWWNEFMATLQALSSSCDIVEIVPMHGRSMLGDRWPSYYSSSIRRMGAVMAATDLMISADCGVMHLAAASQVPTMGLFCTTDPKVYGPYGARNDSLSTRDMSAQDAARHVIETFPDLFGVPAVPSKETTAPVLADALAAR</sequence>
<dbReference type="InterPro" id="IPR002201">
    <property type="entry name" value="Glyco_trans_9"/>
</dbReference>
<dbReference type="RefSeq" id="WP_380015022.1">
    <property type="nucleotide sequence ID" value="NZ_JADIKI010000023.1"/>
</dbReference>
<dbReference type="CDD" id="cd03789">
    <property type="entry name" value="GT9_LPS_heptosyltransferase"/>
    <property type="match status" value="1"/>
</dbReference>
<keyword evidence="2" id="KW-0808">Transferase</keyword>
<dbReference type="PANTHER" id="PTHR30160">
    <property type="entry name" value="TETRAACYLDISACCHARIDE 4'-KINASE-RELATED"/>
    <property type="match status" value="1"/>
</dbReference>
<dbReference type="Proteomes" id="UP001620409">
    <property type="component" value="Unassembled WGS sequence"/>
</dbReference>
<organism evidence="3 4">
    <name type="scientific">Dyella humi</name>
    <dbReference type="NCBI Taxonomy" id="1770547"/>
    <lineage>
        <taxon>Bacteria</taxon>
        <taxon>Pseudomonadati</taxon>
        <taxon>Pseudomonadota</taxon>
        <taxon>Gammaproteobacteria</taxon>
        <taxon>Lysobacterales</taxon>
        <taxon>Rhodanobacteraceae</taxon>
        <taxon>Dyella</taxon>
    </lineage>
</organism>
<dbReference type="Gene3D" id="3.40.50.2000">
    <property type="entry name" value="Glycogen Phosphorylase B"/>
    <property type="match status" value="2"/>
</dbReference>
<proteinExistence type="predicted"/>
<reference evidence="3 4" key="1">
    <citation type="submission" date="2020-10" db="EMBL/GenBank/DDBJ databases">
        <title>Phylogeny of dyella-like bacteria.</title>
        <authorList>
            <person name="Fu J."/>
        </authorList>
    </citation>
    <scope>NUCLEOTIDE SEQUENCE [LARGE SCALE GENOMIC DNA]</scope>
    <source>
        <strain evidence="3 4">DHG40</strain>
    </source>
</reference>
<dbReference type="InterPro" id="IPR051199">
    <property type="entry name" value="LPS_LOS_Heptosyltrfase"/>
</dbReference>
<accession>A0ABW8IME7</accession>